<sequence length="563" mass="60569">MMAALGGLLFGCAADKAKVGAAAGPARTAVAEPAVPPAAPTMRLMTQSQYANTIADIFGTDIVAKVRFAPVNRTSGLVAIGAAKAGLTPGVLDPLDATARSMARQILDTRHRDIFVPCRPVDAATRDDACATAFLAGAGRRLYRRPMTQAELAGAVGQAGQAAERSGDFYAGLAFSLGGMLVSPQFLFITETAERSPGPTGVWGLDGYSKASRLSFLLWDSAPDEDLLKTAERGGLESPAALRRQVSRMMASPRFERGLRAFFSDYLDLESFDTLSKDGEIYPAFSIKVAQEAREQVLRTVVDHLIVRKGDYRDLFTTKHTFMSSDLGVIYNVPVNRGSQGWQPYDFGADDPRGGLLTSVAFLAQHSHPGRSSPTRRGRAMREILLCQNVPDPPPDVDFSTFEEPSAKMMTARERLSAHATVPTCRGCHALTDPMGLALENFDGAGQWRKAEHGMSIDPSGSLNKVAFKDPAGLGRAVRDEPALRTCIVNRLYGYSTGRAPTPGDAPLLKYLQSELDRRGYRIEDMLGSIILSRSYFAVAPADRPAVVAINSRGTGNSHAARN</sequence>
<dbReference type="OrthoDB" id="188778at2"/>
<comment type="caution">
    <text evidence="5">The sequence shown here is derived from an EMBL/GenBank/DDBJ whole genome shotgun (WGS) entry which is preliminary data.</text>
</comment>
<evidence type="ECO:0000313" key="5">
    <source>
        <dbReference type="EMBL" id="TVV75828.1"/>
    </source>
</evidence>
<dbReference type="Pfam" id="PF07631">
    <property type="entry name" value="PSD4"/>
    <property type="match status" value="1"/>
</dbReference>
<dbReference type="InterPro" id="IPR011478">
    <property type="entry name" value="DUF1585"/>
</dbReference>
<feature type="domain" description="DUF1585" evidence="1">
    <location>
        <begin position="467"/>
        <end position="534"/>
    </location>
</feature>
<keyword evidence="6" id="KW-1185">Reference proteome</keyword>
<proteinExistence type="predicted"/>
<dbReference type="Pfam" id="PF07627">
    <property type="entry name" value="PSCyt3"/>
    <property type="match status" value="1"/>
</dbReference>
<feature type="domain" description="DUF1595" evidence="4">
    <location>
        <begin position="130"/>
        <end position="191"/>
    </location>
</feature>
<evidence type="ECO:0000259" key="3">
    <source>
        <dbReference type="Pfam" id="PF07631"/>
    </source>
</evidence>
<evidence type="ECO:0000259" key="2">
    <source>
        <dbReference type="Pfam" id="PF07627"/>
    </source>
</evidence>
<dbReference type="EMBL" id="VNIM01000016">
    <property type="protein sequence ID" value="TVV75828.1"/>
    <property type="molecule type" value="Genomic_DNA"/>
</dbReference>
<dbReference type="InterPro" id="IPR013043">
    <property type="entry name" value="DUF1595"/>
</dbReference>
<evidence type="ECO:0000259" key="4">
    <source>
        <dbReference type="Pfam" id="PF07637"/>
    </source>
</evidence>
<dbReference type="Proteomes" id="UP000318681">
    <property type="component" value="Unassembled WGS sequence"/>
</dbReference>
<evidence type="ECO:0000313" key="6">
    <source>
        <dbReference type="Proteomes" id="UP000318681"/>
    </source>
</evidence>
<dbReference type="InterPro" id="IPR013039">
    <property type="entry name" value="DUF1588"/>
</dbReference>
<dbReference type="Pfam" id="PF07624">
    <property type="entry name" value="PSD2"/>
    <property type="match status" value="1"/>
</dbReference>
<name>A0A558R914_9SPHN</name>
<feature type="domain" description="DUF1588" evidence="2">
    <location>
        <begin position="353"/>
        <end position="451"/>
    </location>
</feature>
<gene>
    <name evidence="5" type="ORF">FOY91_05985</name>
</gene>
<accession>A0A558R914</accession>
<feature type="domain" description="DUF1592" evidence="3">
    <location>
        <begin position="205"/>
        <end position="333"/>
    </location>
</feature>
<dbReference type="RefSeq" id="WP_145149136.1">
    <property type="nucleotide sequence ID" value="NZ_VNIM01000016.1"/>
</dbReference>
<dbReference type="Pfam" id="PF07637">
    <property type="entry name" value="PSD5"/>
    <property type="match status" value="1"/>
</dbReference>
<evidence type="ECO:0000259" key="1">
    <source>
        <dbReference type="Pfam" id="PF07624"/>
    </source>
</evidence>
<dbReference type="AlphaFoldDB" id="A0A558R914"/>
<reference evidence="5 6" key="1">
    <citation type="submission" date="2019-07" db="EMBL/GenBank/DDBJ databases">
        <title>Sphingomonas solaris sp. nov., isolated from a solar panel from Boston, Massachusetts.</title>
        <authorList>
            <person name="Tanner K."/>
            <person name="Pascual J."/>
            <person name="Mancuso C."/>
            <person name="Pereto J."/>
            <person name="Khalil A."/>
            <person name="Vilanova C."/>
        </authorList>
    </citation>
    <scope>NUCLEOTIDE SEQUENCE [LARGE SCALE GENOMIC DNA]</scope>
    <source>
        <strain evidence="5 6">R4DWN</strain>
    </source>
</reference>
<protein>
    <submittedName>
        <fullName evidence="5">DUF1592 domain-containing protein</fullName>
    </submittedName>
</protein>
<organism evidence="5 6">
    <name type="scientific">Alterirhizorhabdus solaris</name>
    <dbReference type="NCBI Taxonomy" id="2529389"/>
    <lineage>
        <taxon>Bacteria</taxon>
        <taxon>Pseudomonadati</taxon>
        <taxon>Pseudomonadota</taxon>
        <taxon>Alphaproteobacteria</taxon>
        <taxon>Sphingomonadales</taxon>
        <taxon>Rhizorhabdaceae</taxon>
        <taxon>Alterirhizorhabdus</taxon>
    </lineage>
</organism>
<dbReference type="InterPro" id="IPR013042">
    <property type="entry name" value="DUF1592"/>
</dbReference>